<dbReference type="GO" id="GO:0003756">
    <property type="term" value="F:protein disulfide isomerase activity"/>
    <property type="evidence" value="ECO:0007669"/>
    <property type="project" value="TreeGrafter"/>
</dbReference>
<accession>A0A7C8MBE0</accession>
<sequence>MVKTPFVIVDCEKEVELCKTYDINSYPTLRLFRKERHGKDGEDEELYTQVKRYRGRRTAHAIALYVRKRELPILTRIEPSDISSFKTIDDIVIIAYLRPHQDSLLSVFRSVAARNNENFVFGYSLETQTADNEGLAMPAIVAYRNADGDNKVLNGHFKEGDVESLLENARKSVIGEVTERNLAEYMVPAKLTLYIFTSTSGSATRLRHDLTPLAKKFEKFVIFGVADATEYAPMAKSFGLSNEGETAFPALAIHAPMNDNVFTYRQGQRIEKGVVEDMLTTILQGKAANGQIFGGGAARMDDGHDEL</sequence>
<evidence type="ECO:0000256" key="1">
    <source>
        <dbReference type="ARBA" id="ARBA00006347"/>
    </source>
</evidence>
<comment type="similarity">
    <text evidence="1">Belongs to the protein disulfide isomerase family.</text>
</comment>
<reference evidence="2 3" key="1">
    <citation type="submission" date="2020-01" db="EMBL/GenBank/DDBJ databases">
        <authorList>
            <consortium name="DOE Joint Genome Institute"/>
            <person name="Haridas S."/>
            <person name="Albert R."/>
            <person name="Binder M."/>
            <person name="Bloem J."/>
            <person name="Labutti K."/>
            <person name="Salamov A."/>
            <person name="Andreopoulos B."/>
            <person name="Baker S.E."/>
            <person name="Barry K."/>
            <person name="Bills G."/>
            <person name="Bluhm B.H."/>
            <person name="Cannon C."/>
            <person name="Castanera R."/>
            <person name="Culley D.E."/>
            <person name="Daum C."/>
            <person name="Ezra D."/>
            <person name="Gonzalez J.B."/>
            <person name="Henrissat B."/>
            <person name="Kuo A."/>
            <person name="Liang C."/>
            <person name="Lipzen A."/>
            <person name="Lutzoni F."/>
            <person name="Magnuson J."/>
            <person name="Mondo S."/>
            <person name="Nolan M."/>
            <person name="Ohm R."/>
            <person name="Pangilinan J."/>
            <person name="Park H.-J.H."/>
            <person name="Ramirez L."/>
            <person name="Alfaro M."/>
            <person name="Sun H."/>
            <person name="Tritt A."/>
            <person name="Yoshinaga Y."/>
            <person name="Zwiers L.-H.L."/>
            <person name="Turgeon B.G."/>
            <person name="Goodwin S.B."/>
            <person name="Spatafora J.W."/>
            <person name="Crous P.W."/>
            <person name="Grigoriev I.V."/>
        </authorList>
    </citation>
    <scope>NUCLEOTIDE SEQUENCE [LARGE SCALE GENOMIC DNA]</scope>
    <source>
        <strain evidence="2 3">CBS 611.86</strain>
    </source>
</reference>
<dbReference type="SUPFAM" id="SSF52833">
    <property type="entry name" value="Thioredoxin-like"/>
    <property type="match status" value="3"/>
</dbReference>
<dbReference type="Pfam" id="PF13848">
    <property type="entry name" value="Thioredoxin_6"/>
    <property type="match status" value="1"/>
</dbReference>
<gene>
    <name evidence="2" type="ORF">BDV95DRAFT_491981</name>
</gene>
<dbReference type="CDD" id="cd02982">
    <property type="entry name" value="PDI_b'_family"/>
    <property type="match status" value="1"/>
</dbReference>
<dbReference type="EMBL" id="JAADJZ010000009">
    <property type="protein sequence ID" value="KAF2872395.1"/>
    <property type="molecule type" value="Genomic_DNA"/>
</dbReference>
<dbReference type="CDD" id="cd02981">
    <property type="entry name" value="PDI_b_family"/>
    <property type="match status" value="1"/>
</dbReference>
<dbReference type="Proteomes" id="UP000481861">
    <property type="component" value="Unassembled WGS sequence"/>
</dbReference>
<comment type="caution">
    <text evidence="2">The sequence shown here is derived from an EMBL/GenBank/DDBJ whole genome shotgun (WGS) entry which is preliminary data.</text>
</comment>
<dbReference type="OrthoDB" id="427280at2759"/>
<proteinExistence type="inferred from homology"/>
<dbReference type="GO" id="GO:0005783">
    <property type="term" value="C:endoplasmic reticulum"/>
    <property type="evidence" value="ECO:0007669"/>
    <property type="project" value="TreeGrafter"/>
</dbReference>
<keyword evidence="3" id="KW-1185">Reference proteome</keyword>
<dbReference type="PANTHER" id="PTHR18929">
    <property type="entry name" value="PROTEIN DISULFIDE ISOMERASE"/>
    <property type="match status" value="1"/>
</dbReference>
<dbReference type="GO" id="GO:0034976">
    <property type="term" value="P:response to endoplasmic reticulum stress"/>
    <property type="evidence" value="ECO:0007669"/>
    <property type="project" value="TreeGrafter"/>
</dbReference>
<evidence type="ECO:0000313" key="3">
    <source>
        <dbReference type="Proteomes" id="UP000481861"/>
    </source>
</evidence>
<dbReference type="CDD" id="cd02961">
    <property type="entry name" value="PDI_a_family"/>
    <property type="match status" value="1"/>
</dbReference>
<dbReference type="AlphaFoldDB" id="A0A7C8MBE0"/>
<dbReference type="InterPro" id="IPR036249">
    <property type="entry name" value="Thioredoxin-like_sf"/>
</dbReference>
<dbReference type="Gene3D" id="3.40.30.10">
    <property type="entry name" value="Glutaredoxin"/>
    <property type="match status" value="3"/>
</dbReference>
<protein>
    <submittedName>
        <fullName evidence="2">Thioredoxin-like domain-containing protein</fullName>
    </submittedName>
</protein>
<organism evidence="2 3">
    <name type="scientific">Massariosphaeria phaeospora</name>
    <dbReference type="NCBI Taxonomy" id="100035"/>
    <lineage>
        <taxon>Eukaryota</taxon>
        <taxon>Fungi</taxon>
        <taxon>Dikarya</taxon>
        <taxon>Ascomycota</taxon>
        <taxon>Pezizomycotina</taxon>
        <taxon>Dothideomycetes</taxon>
        <taxon>Pleosporomycetidae</taxon>
        <taxon>Pleosporales</taxon>
        <taxon>Pleosporales incertae sedis</taxon>
        <taxon>Massariosphaeria</taxon>
    </lineage>
</organism>
<evidence type="ECO:0000313" key="2">
    <source>
        <dbReference type="EMBL" id="KAF2872395.1"/>
    </source>
</evidence>
<dbReference type="GO" id="GO:0006457">
    <property type="term" value="P:protein folding"/>
    <property type="evidence" value="ECO:0007669"/>
    <property type="project" value="TreeGrafter"/>
</dbReference>
<name>A0A7C8MBE0_9PLEO</name>